<reference evidence="2 3" key="1">
    <citation type="journal article" date="2019" name="Commun. Biol.">
        <title>The bagworm genome reveals a unique fibroin gene that provides high tensile strength.</title>
        <authorList>
            <person name="Kono N."/>
            <person name="Nakamura H."/>
            <person name="Ohtoshi R."/>
            <person name="Tomita M."/>
            <person name="Numata K."/>
            <person name="Arakawa K."/>
        </authorList>
    </citation>
    <scope>NUCLEOTIDE SEQUENCE [LARGE SCALE GENOMIC DNA]</scope>
</reference>
<evidence type="ECO:0000256" key="1">
    <source>
        <dbReference type="SAM" id="MobiDB-lite"/>
    </source>
</evidence>
<evidence type="ECO:0000313" key="2">
    <source>
        <dbReference type="EMBL" id="GBP28182.1"/>
    </source>
</evidence>
<organism evidence="2 3">
    <name type="scientific">Eumeta variegata</name>
    <name type="common">Bagworm moth</name>
    <name type="synonym">Eumeta japonica</name>
    <dbReference type="NCBI Taxonomy" id="151549"/>
    <lineage>
        <taxon>Eukaryota</taxon>
        <taxon>Metazoa</taxon>
        <taxon>Ecdysozoa</taxon>
        <taxon>Arthropoda</taxon>
        <taxon>Hexapoda</taxon>
        <taxon>Insecta</taxon>
        <taxon>Pterygota</taxon>
        <taxon>Neoptera</taxon>
        <taxon>Endopterygota</taxon>
        <taxon>Lepidoptera</taxon>
        <taxon>Glossata</taxon>
        <taxon>Ditrysia</taxon>
        <taxon>Tineoidea</taxon>
        <taxon>Psychidae</taxon>
        <taxon>Oiketicinae</taxon>
        <taxon>Eumeta</taxon>
    </lineage>
</organism>
<evidence type="ECO:0000313" key="3">
    <source>
        <dbReference type="Proteomes" id="UP000299102"/>
    </source>
</evidence>
<keyword evidence="3" id="KW-1185">Reference proteome</keyword>
<dbReference type="Proteomes" id="UP000299102">
    <property type="component" value="Unassembled WGS sequence"/>
</dbReference>
<proteinExistence type="predicted"/>
<name>A0A4C1UQD2_EUMVA</name>
<comment type="caution">
    <text evidence="2">The sequence shown here is derived from an EMBL/GenBank/DDBJ whole genome shotgun (WGS) entry which is preliminary data.</text>
</comment>
<feature type="compositionally biased region" description="Polar residues" evidence="1">
    <location>
        <begin position="22"/>
        <end position="32"/>
    </location>
</feature>
<feature type="region of interest" description="Disordered" evidence="1">
    <location>
        <begin position="1"/>
        <end position="41"/>
    </location>
</feature>
<accession>A0A4C1UQD2</accession>
<gene>
    <name evidence="2" type="ORF">EVAR_76277_1</name>
</gene>
<protein>
    <submittedName>
        <fullName evidence="2">Uncharacterized protein</fullName>
    </submittedName>
</protein>
<sequence length="110" mass="11835">MSHSLTVHNDKTTSKAVGTKTPLLSSTSLQSNRFRDRTDIPSITVQTPGKAADCVSQSLNDPMPELAGVTYGADAFPENDSFGRPQVIRLTYEANGDNPSKTTCMRNSGM</sequence>
<dbReference type="EMBL" id="BGZK01000203">
    <property type="protein sequence ID" value="GBP28182.1"/>
    <property type="molecule type" value="Genomic_DNA"/>
</dbReference>
<dbReference type="AlphaFoldDB" id="A0A4C1UQD2"/>